<proteinExistence type="predicted"/>
<sequence>MPGVELEECVFGPRLLKRRSPGEVEGKGVGVKKVMEGHVVGVRLMSWPVTLGKSWNLITASQTLSRTDLLTLVASRHALPPLCKCPCTGWPLCGSNATFSTSGEIAELMLSNC</sequence>
<reference evidence="1 2" key="1">
    <citation type="submission" date="2021-06" db="EMBL/GenBank/DDBJ databases">
        <authorList>
            <person name="Palmer J.M."/>
        </authorList>
    </citation>
    <scope>NUCLEOTIDE SEQUENCE [LARGE SCALE GENOMIC DNA]</scope>
    <source>
        <strain evidence="1 2">GA_2019</strain>
        <tissue evidence="1">Muscle</tissue>
    </source>
</reference>
<dbReference type="EMBL" id="JAHRIO010080797">
    <property type="protein sequence ID" value="MEQ2184914.1"/>
    <property type="molecule type" value="Genomic_DNA"/>
</dbReference>
<accession>A0ABV0PN60</accession>
<dbReference type="Proteomes" id="UP001476798">
    <property type="component" value="Unassembled WGS sequence"/>
</dbReference>
<comment type="caution">
    <text evidence="1">The sequence shown here is derived from an EMBL/GenBank/DDBJ whole genome shotgun (WGS) entry which is preliminary data.</text>
</comment>
<keyword evidence="2" id="KW-1185">Reference proteome</keyword>
<evidence type="ECO:0000313" key="1">
    <source>
        <dbReference type="EMBL" id="MEQ2184914.1"/>
    </source>
</evidence>
<protein>
    <submittedName>
        <fullName evidence="1">Uncharacterized protein</fullName>
    </submittedName>
</protein>
<gene>
    <name evidence="1" type="ORF">GOODEAATRI_012793</name>
</gene>
<organism evidence="1 2">
    <name type="scientific">Goodea atripinnis</name>
    <dbReference type="NCBI Taxonomy" id="208336"/>
    <lineage>
        <taxon>Eukaryota</taxon>
        <taxon>Metazoa</taxon>
        <taxon>Chordata</taxon>
        <taxon>Craniata</taxon>
        <taxon>Vertebrata</taxon>
        <taxon>Euteleostomi</taxon>
        <taxon>Actinopterygii</taxon>
        <taxon>Neopterygii</taxon>
        <taxon>Teleostei</taxon>
        <taxon>Neoteleostei</taxon>
        <taxon>Acanthomorphata</taxon>
        <taxon>Ovalentaria</taxon>
        <taxon>Atherinomorphae</taxon>
        <taxon>Cyprinodontiformes</taxon>
        <taxon>Goodeidae</taxon>
        <taxon>Goodea</taxon>
    </lineage>
</organism>
<evidence type="ECO:0000313" key="2">
    <source>
        <dbReference type="Proteomes" id="UP001476798"/>
    </source>
</evidence>
<name>A0ABV0PN60_9TELE</name>